<evidence type="ECO:0008006" key="4">
    <source>
        <dbReference type="Google" id="ProtNLM"/>
    </source>
</evidence>
<dbReference type="InterPro" id="IPR023393">
    <property type="entry name" value="START-like_dom_sf"/>
</dbReference>
<evidence type="ECO:0000313" key="3">
    <source>
        <dbReference type="Proteomes" id="UP001498398"/>
    </source>
</evidence>
<dbReference type="EMBL" id="JBANRG010000019">
    <property type="protein sequence ID" value="KAK7457837.1"/>
    <property type="molecule type" value="Genomic_DNA"/>
</dbReference>
<keyword evidence="1" id="KW-0732">Signal</keyword>
<dbReference type="SUPFAM" id="SSF55961">
    <property type="entry name" value="Bet v1-like"/>
    <property type="match status" value="1"/>
</dbReference>
<dbReference type="InterPro" id="IPR019587">
    <property type="entry name" value="Polyketide_cyclase/dehydratase"/>
</dbReference>
<comment type="caution">
    <text evidence="2">The sequence shown here is derived from an EMBL/GenBank/DDBJ whole genome shotgun (WGS) entry which is preliminary data.</text>
</comment>
<sequence>MFSPLVLLSFWLISLARAQSSPPTNLPPVDPGAFTAEASILINATVEKVWGVLTDFPSYAEWNPFVRSQVVTSEFLVPTSSQEPVEGHRLIIWSQIPPLTPPVNANSFANPLNTRITIENITHVQPDLGRVAWKLFGSPDAILSAERWSAVSAFQDEDGIEWAFYESREVFSGGLAALVGTLQGEGLQQGFDAQAQAMKVRAEGL</sequence>
<protein>
    <recommendedName>
        <fullName evidence="4">Coenzyme Q-binding protein COQ10 START domain-containing protein</fullName>
    </recommendedName>
</protein>
<accession>A0ABR1JGZ6</accession>
<dbReference type="Gene3D" id="3.30.530.20">
    <property type="match status" value="1"/>
</dbReference>
<feature type="chain" id="PRO_5045167383" description="Coenzyme Q-binding protein COQ10 START domain-containing protein" evidence="1">
    <location>
        <begin position="19"/>
        <end position="205"/>
    </location>
</feature>
<reference evidence="2 3" key="1">
    <citation type="submission" date="2024-01" db="EMBL/GenBank/DDBJ databases">
        <title>A draft genome for the cacao thread blight pathogen Marasmiellus scandens.</title>
        <authorList>
            <person name="Baruah I.K."/>
            <person name="Leung J."/>
            <person name="Bukari Y."/>
            <person name="Amoako-Attah I."/>
            <person name="Meinhardt L.W."/>
            <person name="Bailey B.A."/>
            <person name="Cohen S.P."/>
        </authorList>
    </citation>
    <scope>NUCLEOTIDE SEQUENCE [LARGE SCALE GENOMIC DNA]</scope>
    <source>
        <strain evidence="2 3">GH-19</strain>
    </source>
</reference>
<name>A0ABR1JGZ6_9AGAR</name>
<gene>
    <name evidence="2" type="ORF">VKT23_010181</name>
</gene>
<proteinExistence type="predicted"/>
<evidence type="ECO:0000256" key="1">
    <source>
        <dbReference type="SAM" id="SignalP"/>
    </source>
</evidence>
<feature type="signal peptide" evidence="1">
    <location>
        <begin position="1"/>
        <end position="18"/>
    </location>
</feature>
<evidence type="ECO:0000313" key="2">
    <source>
        <dbReference type="EMBL" id="KAK7457837.1"/>
    </source>
</evidence>
<keyword evidence="3" id="KW-1185">Reference proteome</keyword>
<dbReference type="CDD" id="cd07822">
    <property type="entry name" value="SRPBCC_4"/>
    <property type="match status" value="1"/>
</dbReference>
<dbReference type="Pfam" id="PF10604">
    <property type="entry name" value="Polyketide_cyc2"/>
    <property type="match status" value="1"/>
</dbReference>
<organism evidence="2 3">
    <name type="scientific">Marasmiellus scandens</name>
    <dbReference type="NCBI Taxonomy" id="2682957"/>
    <lineage>
        <taxon>Eukaryota</taxon>
        <taxon>Fungi</taxon>
        <taxon>Dikarya</taxon>
        <taxon>Basidiomycota</taxon>
        <taxon>Agaricomycotina</taxon>
        <taxon>Agaricomycetes</taxon>
        <taxon>Agaricomycetidae</taxon>
        <taxon>Agaricales</taxon>
        <taxon>Marasmiineae</taxon>
        <taxon>Omphalotaceae</taxon>
        <taxon>Marasmiellus</taxon>
    </lineage>
</organism>
<dbReference type="Proteomes" id="UP001498398">
    <property type="component" value="Unassembled WGS sequence"/>
</dbReference>